<proteinExistence type="predicted"/>
<feature type="compositionally biased region" description="Basic and acidic residues" evidence="1">
    <location>
        <begin position="43"/>
        <end position="64"/>
    </location>
</feature>
<sequence length="75" mass="8299">MGKSNKHVVRNDDGSWGVKSEGASRNAKNFPTQKDAIKWGTESAKKSNSELLIHGRDGKIRERNSYGNDPYPPKG</sequence>
<evidence type="ECO:0000313" key="3">
    <source>
        <dbReference type="Proteomes" id="UP000524893"/>
    </source>
</evidence>
<gene>
    <name evidence="2" type="ORF">HR081_12445</name>
</gene>
<dbReference type="Proteomes" id="UP000524893">
    <property type="component" value="Unassembled WGS sequence"/>
</dbReference>
<comment type="caution">
    <text evidence="2">The sequence shown here is derived from an EMBL/GenBank/DDBJ whole genome shotgun (WGS) entry which is preliminary data.</text>
</comment>
<dbReference type="Pfam" id="PF09954">
    <property type="entry name" value="DUF2188"/>
    <property type="match status" value="1"/>
</dbReference>
<dbReference type="AlphaFoldDB" id="A0A9X0PH68"/>
<organism evidence="2 3">
    <name type="scientific">Staphylococcus coagulans</name>
    <dbReference type="NCBI Taxonomy" id="74706"/>
    <lineage>
        <taxon>Bacteria</taxon>
        <taxon>Bacillati</taxon>
        <taxon>Bacillota</taxon>
        <taxon>Bacilli</taxon>
        <taxon>Bacillales</taxon>
        <taxon>Staphylococcaceae</taxon>
        <taxon>Staphylococcus</taxon>
    </lineage>
</organism>
<protein>
    <submittedName>
        <fullName evidence="2">DUF2188 domain-containing protein</fullName>
    </submittedName>
</protein>
<evidence type="ECO:0000256" key="1">
    <source>
        <dbReference type="SAM" id="MobiDB-lite"/>
    </source>
</evidence>
<reference evidence="2 3" key="1">
    <citation type="journal article" date="2020" name="Access Microbiol">
        <title>Isolation and genome sequencing of Staphylococcus schleiferi subspecies coagulans from Antarctic seals.</title>
        <authorList>
            <person name="Foster G."/>
            <person name="Robb A."/>
            <person name="Paterson G.K."/>
        </authorList>
    </citation>
    <scope>NUCLEOTIDE SEQUENCE [LARGE SCALE GENOMIC DNA]</scope>
    <source>
        <strain evidence="2 3">M615/02/4</strain>
    </source>
</reference>
<dbReference type="InterPro" id="IPR018691">
    <property type="entry name" value="DUF2188"/>
</dbReference>
<dbReference type="EMBL" id="JABTCN010000088">
    <property type="protein sequence ID" value="MBA8777675.1"/>
    <property type="molecule type" value="Genomic_DNA"/>
</dbReference>
<accession>A0A9X0PH68</accession>
<evidence type="ECO:0000313" key="2">
    <source>
        <dbReference type="EMBL" id="MBA8777675.1"/>
    </source>
</evidence>
<name>A0A9X0PH68_9STAP</name>
<feature type="region of interest" description="Disordered" evidence="1">
    <location>
        <begin position="1"/>
        <end position="75"/>
    </location>
</feature>